<keyword evidence="3" id="KW-1185">Reference proteome</keyword>
<evidence type="ECO:0000313" key="3">
    <source>
        <dbReference type="Proteomes" id="UP000622797"/>
    </source>
</evidence>
<feature type="non-terminal residue" evidence="2">
    <location>
        <position position="138"/>
    </location>
</feature>
<dbReference type="OrthoDB" id="5419927at2759"/>
<dbReference type="EMBL" id="JABEXW010001112">
    <property type="protein sequence ID" value="KAF4947332.1"/>
    <property type="molecule type" value="Genomic_DNA"/>
</dbReference>
<evidence type="ECO:0000256" key="1">
    <source>
        <dbReference type="SAM" id="MobiDB-lite"/>
    </source>
</evidence>
<reference evidence="2" key="1">
    <citation type="journal article" date="2020" name="BMC Genomics">
        <title>Correction to: Identification and distribution of gene clusters required for synthesis of sphingolipid metabolism inhibitors in diverse species of the filamentous fungus Fusarium.</title>
        <authorList>
            <person name="Kim H.S."/>
            <person name="Lohmar J.M."/>
            <person name="Busman M."/>
            <person name="Brown D.W."/>
            <person name="Naumann T.A."/>
            <person name="Divon H.H."/>
            <person name="Lysoe E."/>
            <person name="Uhlig S."/>
            <person name="Proctor R.H."/>
        </authorList>
    </citation>
    <scope>NUCLEOTIDE SEQUENCE</scope>
    <source>
        <strain evidence="2">NRRL 20472</strain>
    </source>
</reference>
<comment type="caution">
    <text evidence="2">The sequence shown here is derived from an EMBL/GenBank/DDBJ whole genome shotgun (WGS) entry which is preliminary data.</text>
</comment>
<proteinExistence type="predicted"/>
<name>A0A8H4SX31_9HYPO</name>
<feature type="region of interest" description="Disordered" evidence="1">
    <location>
        <begin position="1"/>
        <end position="42"/>
    </location>
</feature>
<reference evidence="2" key="2">
    <citation type="submission" date="2020-05" db="EMBL/GenBank/DDBJ databases">
        <authorList>
            <person name="Kim H.-S."/>
            <person name="Proctor R.H."/>
            <person name="Brown D.W."/>
        </authorList>
    </citation>
    <scope>NUCLEOTIDE SEQUENCE</scope>
    <source>
        <strain evidence="2">NRRL 20472</strain>
    </source>
</reference>
<evidence type="ECO:0000313" key="2">
    <source>
        <dbReference type="EMBL" id="KAF4947332.1"/>
    </source>
</evidence>
<accession>A0A8H4SX31</accession>
<sequence length="138" mass="15371">MVTLDPMSGHYTQSSQALQPTGPNSTQMVVGNPAAEPQNVQSLPPRPIWTDYAAMKFWNGIFPQAMSKFVETDAPKKPSDASYDIRAKQDWNSVYNVLKLARNKYQEKGGKVGWLRNVRRKIADSITPGVEVAKFASK</sequence>
<organism evidence="2 3">
    <name type="scientific">Fusarium sarcochroum</name>
    <dbReference type="NCBI Taxonomy" id="1208366"/>
    <lineage>
        <taxon>Eukaryota</taxon>
        <taxon>Fungi</taxon>
        <taxon>Dikarya</taxon>
        <taxon>Ascomycota</taxon>
        <taxon>Pezizomycotina</taxon>
        <taxon>Sordariomycetes</taxon>
        <taxon>Hypocreomycetidae</taxon>
        <taxon>Hypocreales</taxon>
        <taxon>Nectriaceae</taxon>
        <taxon>Fusarium</taxon>
        <taxon>Fusarium lateritium species complex</taxon>
    </lineage>
</organism>
<feature type="compositionally biased region" description="Polar residues" evidence="1">
    <location>
        <begin position="10"/>
        <end position="29"/>
    </location>
</feature>
<protein>
    <submittedName>
        <fullName evidence="2">Uncharacterized protein</fullName>
    </submittedName>
</protein>
<dbReference type="Proteomes" id="UP000622797">
    <property type="component" value="Unassembled WGS sequence"/>
</dbReference>
<gene>
    <name evidence="2" type="ORF">FSARC_13998</name>
</gene>
<dbReference type="AlphaFoldDB" id="A0A8H4SX31"/>